<dbReference type="RefSeq" id="WP_012169366.1">
    <property type="nucleotide sequence ID" value="NC_009937.1"/>
</dbReference>
<sequence>MVDFYRHDIPSWMDGTESLSANEYRAYHVICQLLYLNEGPIALNERGIAGRCNMRLDHFRAAVNGLCQKGKLKVADGVVFNDRCERELELIRLNRKHAAKGGRASSRRAKSSSTPILDASSEILDASFEIQAASSEILSAPSTLVTDDKLLKNNEAHRAALPQKASLREESIGEELTLLTRTCTREEPGGRPSKAERDAAFDELKACYPKREGTQDWPKARTVFDRAIAAGSTPEEIIRGASLYAAAVRRRGDEGTRFVKQARSWLNGRLWEEMNEQAAPVGGPSVPPGWPRNLPDPETCFSAWSRGQWPGSWGAPPDLPSTRVPADVVAQWQARRAERVAA</sequence>
<name>A8HTG9_AZOC5</name>
<accession>A8HTG9</accession>
<dbReference type="InterPro" id="IPR010781">
    <property type="entry name" value="DUF1376"/>
</dbReference>
<gene>
    <name evidence="1" type="ordered locus">AZC_0835</name>
</gene>
<protein>
    <recommendedName>
        <fullName evidence="3">DUF1376 domain-containing protein</fullName>
    </recommendedName>
</protein>
<reference evidence="1 2" key="6">
    <citation type="journal article" date="2011" name="Appl. Environ. Microbiol.">
        <title>Involvement of the azorhizobial chromosome partition gene (parA) in the onset of bacteroid differentiation during Sesbania rostrata stem nodule development.</title>
        <authorList>
            <person name="Liu CT."/>
            <person name="Lee KB."/>
            <person name="Wang YS."/>
            <person name="Peng MH."/>
            <person name="Lee KT."/>
            <person name="Suzuki S."/>
            <person name="Suzuki T."/>
            <person name="Oyaizu H."/>
        </authorList>
    </citation>
    <scope>NUCLEOTIDE SEQUENCE [LARGE SCALE GENOMIC DNA]</scope>
    <source>
        <strain evidence="2">ATCC 43989 / DSM 5975 / JCM 20966 / LMG 6465 / NBRC 14845 / NCIMB 13405 / ORS 571</strain>
    </source>
</reference>
<reference evidence="1 2" key="5">
    <citation type="journal article" date="2010" name="Appl. Environ. Microbiol.">
        <title>phrR-like gene praR of Azorhizobium caulinodans ORS571 is essential for symbiosis with Sesbania rostrata and is involved in expression of reb genes.</title>
        <authorList>
            <person name="Akiba N."/>
            <person name="Aono T."/>
            <person name="Toyazaki H."/>
            <person name="Sato S."/>
            <person name="Oyaizu H."/>
        </authorList>
    </citation>
    <scope>NUCLEOTIDE SEQUENCE [LARGE SCALE GENOMIC DNA]</scope>
    <source>
        <strain evidence="2">ATCC 43989 / DSM 5975 / JCM 20966 / LMG 6465 / NBRC 14845 / NCIMB 13405 / ORS 571</strain>
    </source>
</reference>
<dbReference type="STRING" id="438753.AZC_0835"/>
<keyword evidence="2" id="KW-1185">Reference proteome</keyword>
<dbReference type="AlphaFoldDB" id="A8HTG9"/>
<dbReference type="EMBL" id="AP009384">
    <property type="protein sequence ID" value="BAF86833.1"/>
    <property type="molecule type" value="Genomic_DNA"/>
</dbReference>
<dbReference type="Pfam" id="PF07120">
    <property type="entry name" value="DUF1376"/>
    <property type="match status" value="1"/>
</dbReference>
<reference evidence="1 2" key="3">
    <citation type="journal article" date="2008" name="BMC Genomics">
        <title>The genome of the versatile nitrogen fixer Azorhizobium caulinodans ORS571.</title>
        <authorList>
            <person name="Lee KB."/>
            <person name="Backer P.D."/>
            <person name="Aono T."/>
            <person name="Liu CT."/>
            <person name="Suzuki S."/>
            <person name="Suzuki T."/>
            <person name="Kaneko T."/>
            <person name="Yamada M."/>
            <person name="Tabata S."/>
            <person name="Kupfer D.M."/>
            <person name="Najar F.Z."/>
            <person name="Wiley G.B."/>
            <person name="Roe B."/>
            <person name="Binnewies T.T."/>
            <person name="Ussery D.W."/>
            <person name="D'Haeze W."/>
            <person name="Herder J.D."/>
            <person name="Gevers D."/>
            <person name="Vereecke D."/>
            <person name="Holsters M."/>
            <person name="Oyaizu H."/>
        </authorList>
    </citation>
    <scope>NUCLEOTIDE SEQUENCE [LARGE SCALE GENOMIC DNA]</scope>
    <source>
        <strain evidence="2">ATCC 43989 / DSM 5975 / JCM 20966 / LMG 6465 / NBRC 14845 / NCIMB 13405 / ORS 571</strain>
    </source>
</reference>
<evidence type="ECO:0000313" key="2">
    <source>
        <dbReference type="Proteomes" id="UP000000270"/>
    </source>
</evidence>
<reference evidence="1 2" key="1">
    <citation type="journal article" date="2007" name="Appl. Environ. Microbiol.">
        <title>Rhizobial factors required for stem nodule maturation and maintenance in Sesbania rostrata-Azorhizobium caulinodans ORS571 symbiosis.</title>
        <authorList>
            <person name="Suzuki S."/>
            <person name="Aono T."/>
            <person name="Lee KB."/>
            <person name="Suzuki T."/>
            <person name="Liu CT."/>
            <person name="Miwa H."/>
            <person name="Wakao S."/>
            <person name="Iki T."/>
            <person name="Oyaizu H."/>
        </authorList>
    </citation>
    <scope>NUCLEOTIDE SEQUENCE [LARGE SCALE GENOMIC DNA]</scope>
    <source>
        <strain evidence="2">ATCC 43989 / DSM 5975 / JCM 20966 / LMG 6465 / NBRC 14845 / NCIMB 13405 / ORS 571</strain>
    </source>
</reference>
<dbReference type="KEGG" id="azc:AZC_0835"/>
<evidence type="ECO:0008006" key="3">
    <source>
        <dbReference type="Google" id="ProtNLM"/>
    </source>
</evidence>
<reference evidence="1 2" key="4">
    <citation type="journal article" date="2009" name="Appl. Environ. Microbiol.">
        <title>Comparative genome-wide transcriptional profiling of Azorhizobium caulinodans ORS571 grown under free-living and symbiotic conditions.</title>
        <authorList>
            <person name="Tsukada S."/>
            <person name="Aono T."/>
            <person name="Akiba N."/>
            <person name="Lee KB."/>
            <person name="Liu CT."/>
            <person name="Toyazaki H."/>
            <person name="Oyaizu H."/>
        </authorList>
    </citation>
    <scope>NUCLEOTIDE SEQUENCE [LARGE SCALE GENOMIC DNA]</scope>
    <source>
        <strain evidence="2">ATCC 43989 / DSM 5975 / JCM 20966 / LMG 6465 / NBRC 14845 / NCIMB 13405 / ORS 571</strain>
    </source>
</reference>
<organism evidence="1 2">
    <name type="scientific">Azorhizobium caulinodans (strain ATCC 43989 / DSM 5975 / JCM 20966 / LMG 6465 / NBRC 14845 / NCIMB 13405 / ORS 571)</name>
    <dbReference type="NCBI Taxonomy" id="438753"/>
    <lineage>
        <taxon>Bacteria</taxon>
        <taxon>Pseudomonadati</taxon>
        <taxon>Pseudomonadota</taxon>
        <taxon>Alphaproteobacteria</taxon>
        <taxon>Hyphomicrobiales</taxon>
        <taxon>Xanthobacteraceae</taxon>
        <taxon>Azorhizobium</taxon>
    </lineage>
</organism>
<evidence type="ECO:0000313" key="1">
    <source>
        <dbReference type="EMBL" id="BAF86833.1"/>
    </source>
</evidence>
<proteinExistence type="predicted"/>
<dbReference type="HOGENOM" id="CLU_810504_0_0_5"/>
<reference evidence="2" key="2">
    <citation type="submission" date="2007-04" db="EMBL/GenBank/DDBJ databases">
        <title>Complete genome sequence of the nitrogen-fixing bacterium Azorhizobium caulinodans ORS571.</title>
        <authorList>
            <person name="Lee K.B."/>
            <person name="Backer P.D."/>
            <person name="Aono T."/>
            <person name="Liu C.T."/>
            <person name="Suzuki S."/>
            <person name="Suzuki T."/>
            <person name="Kaneko T."/>
            <person name="Yamada M."/>
            <person name="Tabata S."/>
            <person name="Kupfer D.M."/>
            <person name="Najar F.Z."/>
            <person name="Wiley G.B."/>
            <person name="Roe B."/>
            <person name="Binnewies T."/>
            <person name="Ussery D."/>
            <person name="Vereecke D."/>
            <person name="Gevers D."/>
            <person name="Holsters M."/>
            <person name="Oyaizu H."/>
        </authorList>
    </citation>
    <scope>NUCLEOTIDE SEQUENCE [LARGE SCALE GENOMIC DNA]</scope>
    <source>
        <strain evidence="2">ATCC 43989 / DSM 5975 / JCM 20966 / LMG 6465 / NBRC 14845 / NCIMB 13405 / ORS 571</strain>
    </source>
</reference>
<dbReference type="Proteomes" id="UP000000270">
    <property type="component" value="Chromosome"/>
</dbReference>